<name>A0A834L7X3_RHOSS</name>
<comment type="caution">
    <text evidence="3">The sequence shown here is derived from an EMBL/GenBank/DDBJ whole genome shotgun (WGS) entry which is preliminary data.</text>
</comment>
<dbReference type="AlphaFoldDB" id="A0A834L7X3"/>
<dbReference type="GO" id="GO:0003676">
    <property type="term" value="F:nucleic acid binding"/>
    <property type="evidence" value="ECO:0007669"/>
    <property type="project" value="InterPro"/>
</dbReference>
<feature type="domain" description="RNase H type-1" evidence="2">
    <location>
        <begin position="169"/>
        <end position="219"/>
    </location>
</feature>
<evidence type="ECO:0000313" key="4">
    <source>
        <dbReference type="Proteomes" id="UP000626092"/>
    </source>
</evidence>
<evidence type="ECO:0000256" key="1">
    <source>
        <dbReference type="SAM" id="Coils"/>
    </source>
</evidence>
<evidence type="ECO:0000313" key="3">
    <source>
        <dbReference type="EMBL" id="KAF7121526.1"/>
    </source>
</evidence>
<accession>A0A834L7X3</accession>
<reference evidence="3" key="1">
    <citation type="submission" date="2019-11" db="EMBL/GenBank/DDBJ databases">
        <authorList>
            <person name="Liu Y."/>
            <person name="Hou J."/>
            <person name="Li T.-Q."/>
            <person name="Guan C.-H."/>
            <person name="Wu X."/>
            <person name="Wu H.-Z."/>
            <person name="Ling F."/>
            <person name="Zhang R."/>
            <person name="Shi X.-G."/>
            <person name="Ren J.-P."/>
            <person name="Chen E.-F."/>
            <person name="Sun J.-M."/>
        </authorList>
    </citation>
    <scope>NUCLEOTIDE SEQUENCE</scope>
    <source>
        <strain evidence="3">Adult_tree_wgs_1</strain>
        <tissue evidence="3">Leaves</tissue>
    </source>
</reference>
<protein>
    <recommendedName>
        <fullName evidence="2">RNase H type-1 domain-containing protein</fullName>
    </recommendedName>
</protein>
<evidence type="ECO:0000259" key="2">
    <source>
        <dbReference type="Pfam" id="PF13456"/>
    </source>
</evidence>
<dbReference type="PANTHER" id="PTHR48475:SF2">
    <property type="entry name" value="RIBONUCLEASE H"/>
    <property type="match status" value="1"/>
</dbReference>
<keyword evidence="4" id="KW-1185">Reference proteome</keyword>
<dbReference type="OrthoDB" id="1730907at2759"/>
<sequence>MIKIKPRMIDIYKPAEASPTLGHTTENNKEIIRDARLFHRETCQTRLKRQRLAFPLKTSVIPPRMIVSYKPTEAMSSLGHTTENDKHINKLTEASSALGHTTDNNKKIYKLAKASSAWPFRQILRYLQTGRSLVYSAVPPRMIKIFIDRPKPQPEELPKEEPKPWVLQVDGSTTSEESGAGLILTSAKGQRLSYALRFEFKATNNEVEYKALVVGLELAKPIPREENIEADYLANLATAKKGAIPRNAPIRYLELPSIFAPSIQVQAINYSDSWIGLIVGYITNGALSDDKVKARQLKIRAAKYLMMGDVLYRRSFSLPYLRCLTKAESTRAMEEVHQGVSSIDHQENQEDLRAELDLLEETRETAMAKVAIYQQRMVKYHETQVRPRDFRAGDLVLRKVDPTGKKVGKLGPN</sequence>
<dbReference type="InterPro" id="IPR036397">
    <property type="entry name" value="RNaseH_sf"/>
</dbReference>
<dbReference type="Proteomes" id="UP000626092">
    <property type="component" value="Unassembled WGS sequence"/>
</dbReference>
<organism evidence="3 4">
    <name type="scientific">Rhododendron simsii</name>
    <name type="common">Sims's rhododendron</name>
    <dbReference type="NCBI Taxonomy" id="118357"/>
    <lineage>
        <taxon>Eukaryota</taxon>
        <taxon>Viridiplantae</taxon>
        <taxon>Streptophyta</taxon>
        <taxon>Embryophyta</taxon>
        <taxon>Tracheophyta</taxon>
        <taxon>Spermatophyta</taxon>
        <taxon>Magnoliopsida</taxon>
        <taxon>eudicotyledons</taxon>
        <taxon>Gunneridae</taxon>
        <taxon>Pentapetalae</taxon>
        <taxon>asterids</taxon>
        <taxon>Ericales</taxon>
        <taxon>Ericaceae</taxon>
        <taxon>Ericoideae</taxon>
        <taxon>Rhodoreae</taxon>
        <taxon>Rhododendron</taxon>
    </lineage>
</organism>
<keyword evidence="1" id="KW-0175">Coiled coil</keyword>
<dbReference type="SUPFAM" id="SSF53098">
    <property type="entry name" value="Ribonuclease H-like"/>
    <property type="match status" value="1"/>
</dbReference>
<dbReference type="Gene3D" id="3.30.420.10">
    <property type="entry name" value="Ribonuclease H-like superfamily/Ribonuclease H"/>
    <property type="match status" value="1"/>
</dbReference>
<dbReference type="PANTHER" id="PTHR48475">
    <property type="entry name" value="RIBONUCLEASE H"/>
    <property type="match status" value="1"/>
</dbReference>
<dbReference type="GO" id="GO:0004523">
    <property type="term" value="F:RNA-DNA hybrid ribonuclease activity"/>
    <property type="evidence" value="ECO:0007669"/>
    <property type="project" value="InterPro"/>
</dbReference>
<gene>
    <name evidence="3" type="ORF">RHSIM_Rhsim13G0133200</name>
</gene>
<dbReference type="Pfam" id="PF13456">
    <property type="entry name" value="RVT_3"/>
    <property type="match status" value="1"/>
</dbReference>
<dbReference type="InterPro" id="IPR012337">
    <property type="entry name" value="RNaseH-like_sf"/>
</dbReference>
<feature type="coiled-coil region" evidence="1">
    <location>
        <begin position="342"/>
        <end position="376"/>
    </location>
</feature>
<dbReference type="InterPro" id="IPR002156">
    <property type="entry name" value="RNaseH_domain"/>
</dbReference>
<proteinExistence type="predicted"/>
<dbReference type="EMBL" id="WJXA01000013">
    <property type="protein sequence ID" value="KAF7121526.1"/>
    <property type="molecule type" value="Genomic_DNA"/>
</dbReference>